<keyword evidence="8 9" id="KW-0472">Membrane</keyword>
<organism evidence="11 12">
    <name type="scientific">Corallincola holothuriorum</name>
    <dbReference type="NCBI Taxonomy" id="2282215"/>
    <lineage>
        <taxon>Bacteria</taxon>
        <taxon>Pseudomonadati</taxon>
        <taxon>Pseudomonadota</taxon>
        <taxon>Gammaproteobacteria</taxon>
        <taxon>Alteromonadales</taxon>
        <taxon>Psychromonadaceae</taxon>
        <taxon>Corallincola</taxon>
    </lineage>
</organism>
<evidence type="ECO:0000256" key="3">
    <source>
        <dbReference type="ARBA" id="ARBA00022449"/>
    </source>
</evidence>
<dbReference type="Proteomes" id="UP000252558">
    <property type="component" value="Unassembled WGS sequence"/>
</dbReference>
<dbReference type="EMBL" id="QPID01000011">
    <property type="protein sequence ID" value="RCU45312.1"/>
    <property type="molecule type" value="Genomic_DNA"/>
</dbReference>
<feature type="transmembrane region" description="Helical" evidence="9">
    <location>
        <begin position="27"/>
        <end position="44"/>
    </location>
</feature>
<comment type="subcellular location">
    <subcellularLocation>
        <location evidence="1">Cell membrane</location>
        <topology evidence="1">Multi-pass membrane protein</topology>
    </subcellularLocation>
</comment>
<keyword evidence="3" id="KW-0050">Antiport</keyword>
<dbReference type="NCBIfam" id="NF003715">
    <property type="entry name" value="PRK05326.1-2"/>
    <property type="match status" value="1"/>
</dbReference>
<dbReference type="RefSeq" id="WP_114339535.1">
    <property type="nucleotide sequence ID" value="NZ_QPID01000011.1"/>
</dbReference>
<protein>
    <submittedName>
        <fullName evidence="11">Potassium/proton antiporter</fullName>
    </submittedName>
</protein>
<feature type="transmembrane region" description="Helical" evidence="9">
    <location>
        <begin position="271"/>
        <end position="291"/>
    </location>
</feature>
<feature type="transmembrane region" description="Helical" evidence="9">
    <location>
        <begin position="114"/>
        <end position="137"/>
    </location>
</feature>
<keyword evidence="12" id="KW-1185">Reference proteome</keyword>
<dbReference type="OrthoDB" id="9810759at2"/>
<name>A0A368N447_9GAMM</name>
<reference evidence="11 12" key="1">
    <citation type="submission" date="2018-07" db="EMBL/GenBank/DDBJ databases">
        <title>Corallincola holothuriorum sp. nov., a new facultative anaerobe isolated from sea cucumber Apostichopus japonicus.</title>
        <authorList>
            <person name="Xia H."/>
        </authorList>
    </citation>
    <scope>NUCLEOTIDE SEQUENCE [LARGE SCALE GENOMIC DNA]</scope>
    <source>
        <strain evidence="11 12">C4</strain>
    </source>
</reference>
<dbReference type="Gene3D" id="1.20.1530.20">
    <property type="match status" value="1"/>
</dbReference>
<dbReference type="PANTHER" id="PTHR32507">
    <property type="entry name" value="NA(+)/H(+) ANTIPORTER 1"/>
    <property type="match status" value="1"/>
</dbReference>
<feature type="transmembrane region" description="Helical" evidence="9">
    <location>
        <begin position="218"/>
        <end position="235"/>
    </location>
</feature>
<dbReference type="GO" id="GO:0015297">
    <property type="term" value="F:antiporter activity"/>
    <property type="evidence" value="ECO:0007669"/>
    <property type="project" value="UniProtKB-KW"/>
</dbReference>
<keyword evidence="4" id="KW-1003">Cell membrane</keyword>
<dbReference type="GO" id="GO:0005886">
    <property type="term" value="C:plasma membrane"/>
    <property type="evidence" value="ECO:0007669"/>
    <property type="project" value="UniProtKB-SubCell"/>
</dbReference>
<dbReference type="NCBIfam" id="NF003716">
    <property type="entry name" value="PRK05326.1-3"/>
    <property type="match status" value="1"/>
</dbReference>
<evidence type="ECO:0000256" key="8">
    <source>
        <dbReference type="ARBA" id="ARBA00023136"/>
    </source>
</evidence>
<dbReference type="InterPro" id="IPR006153">
    <property type="entry name" value="Cation/H_exchanger_TM"/>
</dbReference>
<evidence type="ECO:0000256" key="9">
    <source>
        <dbReference type="SAM" id="Phobius"/>
    </source>
</evidence>
<feature type="transmembrane region" description="Helical" evidence="9">
    <location>
        <begin position="6"/>
        <end position="22"/>
    </location>
</feature>
<feature type="transmembrane region" description="Helical" evidence="9">
    <location>
        <begin position="335"/>
        <end position="359"/>
    </location>
</feature>
<evidence type="ECO:0000259" key="10">
    <source>
        <dbReference type="Pfam" id="PF00999"/>
    </source>
</evidence>
<feature type="transmembrane region" description="Helical" evidence="9">
    <location>
        <begin position="56"/>
        <end position="76"/>
    </location>
</feature>
<dbReference type="Pfam" id="PF00999">
    <property type="entry name" value="Na_H_Exchanger"/>
    <property type="match status" value="1"/>
</dbReference>
<evidence type="ECO:0000256" key="6">
    <source>
        <dbReference type="ARBA" id="ARBA00022989"/>
    </source>
</evidence>
<comment type="caution">
    <text evidence="11">The sequence shown here is derived from an EMBL/GenBank/DDBJ whole genome shotgun (WGS) entry which is preliminary data.</text>
</comment>
<feature type="transmembrane region" description="Helical" evidence="9">
    <location>
        <begin position="88"/>
        <end position="108"/>
    </location>
</feature>
<dbReference type="InterPro" id="IPR038770">
    <property type="entry name" value="Na+/solute_symporter_sf"/>
</dbReference>
<feature type="domain" description="Cation/H+ exchanger transmembrane" evidence="10">
    <location>
        <begin position="13"/>
        <end position="389"/>
    </location>
</feature>
<evidence type="ECO:0000256" key="1">
    <source>
        <dbReference type="ARBA" id="ARBA00004651"/>
    </source>
</evidence>
<feature type="transmembrane region" description="Helical" evidence="9">
    <location>
        <begin position="162"/>
        <end position="181"/>
    </location>
</feature>
<gene>
    <name evidence="11" type="ORF">DU002_16495</name>
</gene>
<keyword evidence="2" id="KW-0813">Transport</keyword>
<dbReference type="GO" id="GO:1902600">
    <property type="term" value="P:proton transmembrane transport"/>
    <property type="evidence" value="ECO:0007669"/>
    <property type="project" value="InterPro"/>
</dbReference>
<feature type="transmembrane region" description="Helical" evidence="9">
    <location>
        <begin position="297"/>
        <end position="314"/>
    </location>
</feature>
<evidence type="ECO:0000313" key="11">
    <source>
        <dbReference type="EMBL" id="RCU45312.1"/>
    </source>
</evidence>
<feature type="transmembrane region" description="Helical" evidence="9">
    <location>
        <begin position="241"/>
        <end position="259"/>
    </location>
</feature>
<evidence type="ECO:0000313" key="12">
    <source>
        <dbReference type="Proteomes" id="UP000252558"/>
    </source>
</evidence>
<evidence type="ECO:0000256" key="5">
    <source>
        <dbReference type="ARBA" id="ARBA00022692"/>
    </source>
</evidence>
<proteinExistence type="predicted"/>
<feature type="transmembrane region" description="Helical" evidence="9">
    <location>
        <begin position="187"/>
        <end position="206"/>
    </location>
</feature>
<feature type="transmembrane region" description="Helical" evidence="9">
    <location>
        <begin position="365"/>
        <end position="384"/>
    </location>
</feature>
<evidence type="ECO:0000256" key="2">
    <source>
        <dbReference type="ARBA" id="ARBA00022448"/>
    </source>
</evidence>
<accession>A0A368N447</accession>
<evidence type="ECO:0000256" key="7">
    <source>
        <dbReference type="ARBA" id="ARBA00023065"/>
    </source>
</evidence>
<dbReference type="PANTHER" id="PTHR32507:SF7">
    <property type="entry name" value="K(+)_H(+) ANTIPORTER NHAP2"/>
    <property type="match status" value="1"/>
</dbReference>
<keyword evidence="7" id="KW-0406">Ion transport</keyword>
<evidence type="ECO:0000256" key="4">
    <source>
        <dbReference type="ARBA" id="ARBA00022475"/>
    </source>
</evidence>
<dbReference type="AlphaFoldDB" id="A0A368N447"/>
<keyword evidence="5 9" id="KW-0812">Transmembrane</keyword>
<sequence>MSFEVAMVGIAMLIVIGILLHHPSKSLGLPSLLIFIGVGLALGNGEFDFVYDNLQLTSLVGGVALNIIVFVGGLNTSTAKIKVAYKEGGILSSLGVMLTTLIFGLILYGLLDFELITCLLFAAIVSSTDAAAVFSILESKKLKLKEQTDTVLEFESATNDPVALLTVILLTDIALSSGGAQIVVSEILLMLSQQVIVGLAGGYLIGKLAVWSLNHIKLQEYGLIPVFILASFIIATYGTDLLGGNILIAAYVVGVIIGNELQRGKEVSKHFFNSLAWLAQSLMFVVLGLQIFPQQLWPVFIISILPALLLVFVARPLAVQICYLPFRRASWRKRLFISAIGLKGATPIVFALIPAAAGLAEGTQIIHMVFFMVLVSVLIQGGAIEPLAKALRLNDNVENSPPDKIERR</sequence>
<keyword evidence="6 9" id="KW-1133">Transmembrane helix</keyword>